<protein>
    <submittedName>
        <fullName evidence="2">Uncharacterized protein</fullName>
    </submittedName>
</protein>
<dbReference type="Proteomes" id="UP001108123">
    <property type="component" value="Unassembled WGS sequence"/>
</dbReference>
<evidence type="ECO:0000313" key="2">
    <source>
        <dbReference type="EMBL" id="MSS42139.1"/>
    </source>
</evidence>
<sequence length="64" mass="7568">MEMNTKEIIKKKILDTQEMVRDFETQSKQVHDTEIAKAFKDFAEECGHQARKLQKMLKGIENKK</sequence>
<keyword evidence="4" id="KW-1185">Reference proteome</keyword>
<organism evidence="2 3">
    <name type="scientific">Anaerosalibacter bizertensis</name>
    <dbReference type="NCBI Taxonomy" id="932217"/>
    <lineage>
        <taxon>Bacteria</taxon>
        <taxon>Bacillati</taxon>
        <taxon>Bacillota</taxon>
        <taxon>Tissierellia</taxon>
        <taxon>Tissierellales</taxon>
        <taxon>Sporanaerobacteraceae</taxon>
        <taxon>Anaerosalibacter</taxon>
    </lineage>
</organism>
<evidence type="ECO:0000313" key="1">
    <source>
        <dbReference type="EMBL" id="MCG4565642.1"/>
    </source>
</evidence>
<dbReference type="Proteomes" id="UP000462760">
    <property type="component" value="Unassembled WGS sequence"/>
</dbReference>
<gene>
    <name evidence="2" type="ORF">FYJ27_00090</name>
    <name evidence="1" type="ORF">L0P62_09290</name>
</gene>
<accession>A0A844FDU7</accession>
<dbReference type="RefSeq" id="WP_154481263.1">
    <property type="nucleotide sequence ID" value="NZ_JAHLOA010000021.1"/>
</dbReference>
<evidence type="ECO:0000313" key="3">
    <source>
        <dbReference type="Proteomes" id="UP000462760"/>
    </source>
</evidence>
<dbReference type="EMBL" id="VULR01000001">
    <property type="protein sequence ID" value="MSS42139.1"/>
    <property type="molecule type" value="Genomic_DNA"/>
</dbReference>
<proteinExistence type="predicted"/>
<dbReference type="AlphaFoldDB" id="A0A844FDU7"/>
<comment type="caution">
    <text evidence="2">The sequence shown here is derived from an EMBL/GenBank/DDBJ whole genome shotgun (WGS) entry which is preliminary data.</text>
</comment>
<reference evidence="2 3" key="1">
    <citation type="submission" date="2019-08" db="EMBL/GenBank/DDBJ databases">
        <title>In-depth cultivation of the pig gut microbiome towards novel bacterial diversity and tailored functional studies.</title>
        <authorList>
            <person name="Wylensek D."/>
            <person name="Hitch T.C.A."/>
            <person name="Clavel T."/>
        </authorList>
    </citation>
    <scope>NUCLEOTIDE SEQUENCE [LARGE SCALE GENOMIC DNA]</scope>
    <source>
        <strain evidence="2 3">Med78-601-WT-4W-RMD-3</strain>
    </source>
</reference>
<dbReference type="OrthoDB" id="1707909at2"/>
<dbReference type="EMBL" id="JAKNID010000041">
    <property type="protein sequence ID" value="MCG4565642.1"/>
    <property type="molecule type" value="Genomic_DNA"/>
</dbReference>
<name>A0A844FDU7_9FIRM</name>
<evidence type="ECO:0000313" key="4">
    <source>
        <dbReference type="Proteomes" id="UP001108123"/>
    </source>
</evidence>
<reference evidence="1" key="2">
    <citation type="submission" date="2022-01" db="EMBL/GenBank/DDBJ databases">
        <title>Collection of gut derived symbiotic bacterial strains cultured from healthy donors.</title>
        <authorList>
            <person name="Lin H."/>
            <person name="Kohout C."/>
            <person name="Waligurski E."/>
            <person name="Pamer E.G."/>
        </authorList>
    </citation>
    <scope>NUCLEOTIDE SEQUENCE</scope>
    <source>
        <strain evidence="1">MSK.14.39</strain>
    </source>
</reference>